<name>A0ACB9GU57_9ASTR</name>
<evidence type="ECO:0000313" key="2">
    <source>
        <dbReference type="Proteomes" id="UP001056120"/>
    </source>
</evidence>
<comment type="caution">
    <text evidence="1">The sequence shown here is derived from an EMBL/GenBank/DDBJ whole genome shotgun (WGS) entry which is preliminary data.</text>
</comment>
<accession>A0ACB9GU57</accession>
<organism evidence="1 2">
    <name type="scientific">Smallanthus sonchifolius</name>
    <dbReference type="NCBI Taxonomy" id="185202"/>
    <lineage>
        <taxon>Eukaryota</taxon>
        <taxon>Viridiplantae</taxon>
        <taxon>Streptophyta</taxon>
        <taxon>Embryophyta</taxon>
        <taxon>Tracheophyta</taxon>
        <taxon>Spermatophyta</taxon>
        <taxon>Magnoliopsida</taxon>
        <taxon>eudicotyledons</taxon>
        <taxon>Gunneridae</taxon>
        <taxon>Pentapetalae</taxon>
        <taxon>asterids</taxon>
        <taxon>campanulids</taxon>
        <taxon>Asterales</taxon>
        <taxon>Asteraceae</taxon>
        <taxon>Asteroideae</taxon>
        <taxon>Heliantheae alliance</taxon>
        <taxon>Millerieae</taxon>
        <taxon>Smallanthus</taxon>
    </lineage>
</organism>
<evidence type="ECO:0000313" key="1">
    <source>
        <dbReference type="EMBL" id="KAI3786756.1"/>
    </source>
</evidence>
<reference evidence="2" key="1">
    <citation type="journal article" date="2022" name="Mol. Ecol. Resour.">
        <title>The genomes of chicory, endive, great burdock and yacon provide insights into Asteraceae palaeo-polyploidization history and plant inulin production.</title>
        <authorList>
            <person name="Fan W."/>
            <person name="Wang S."/>
            <person name="Wang H."/>
            <person name="Wang A."/>
            <person name="Jiang F."/>
            <person name="Liu H."/>
            <person name="Zhao H."/>
            <person name="Xu D."/>
            <person name="Zhang Y."/>
        </authorList>
    </citation>
    <scope>NUCLEOTIDE SEQUENCE [LARGE SCALE GENOMIC DNA]</scope>
    <source>
        <strain evidence="2">cv. Yunnan</strain>
    </source>
</reference>
<dbReference type="EMBL" id="CM042030">
    <property type="protein sequence ID" value="KAI3786756.1"/>
    <property type="molecule type" value="Genomic_DNA"/>
</dbReference>
<reference evidence="1 2" key="2">
    <citation type="journal article" date="2022" name="Mol. Ecol. Resour.">
        <title>The genomes of chicory, endive, great burdock and yacon provide insights into Asteraceae paleo-polyploidization history and plant inulin production.</title>
        <authorList>
            <person name="Fan W."/>
            <person name="Wang S."/>
            <person name="Wang H."/>
            <person name="Wang A."/>
            <person name="Jiang F."/>
            <person name="Liu H."/>
            <person name="Zhao H."/>
            <person name="Xu D."/>
            <person name="Zhang Y."/>
        </authorList>
    </citation>
    <scope>NUCLEOTIDE SEQUENCE [LARGE SCALE GENOMIC DNA]</scope>
    <source>
        <strain evidence="2">cv. Yunnan</strain>
        <tissue evidence="1">Leaves</tissue>
    </source>
</reference>
<gene>
    <name evidence="1" type="ORF">L1987_40689</name>
</gene>
<sequence>MRAAFLFSEGDLRSQSFDLTLSDKEPAFDELDSILLSKLHSFASRLEDTSDVEFVVMDIPKGKPDVVVRTQHVRYEIGEYIFVITSSNFPNISRGVGASASRRSSKWLASSSIDPVGSLLEPRITKISDEDVGGSELIASWKKQAAGKLKNVSAKGKEKEGASELPLVEDGDSIYVHEWSVCRKDLMKKPSVCRDSSYHLTTPADKAFQQQLSNEDVMKAMILWMSDKFLAKRDKFLAKRDKLKAALDGACWEVELENVVAIGDDDSSLQVGDETSSNKDRIDHVEPQGDIPDPAAPVDGASFAEGPNGIYKF</sequence>
<protein>
    <submittedName>
        <fullName evidence="1">Uncharacterized protein</fullName>
    </submittedName>
</protein>
<keyword evidence="2" id="KW-1185">Reference proteome</keyword>
<proteinExistence type="predicted"/>
<dbReference type="Proteomes" id="UP001056120">
    <property type="component" value="Linkage Group LG13"/>
</dbReference>